<dbReference type="InterPro" id="IPR002072">
    <property type="entry name" value="Nerve_growth_factor-rel"/>
</dbReference>
<dbReference type="GO" id="GO:0008083">
    <property type="term" value="F:growth factor activity"/>
    <property type="evidence" value="ECO:0007669"/>
    <property type="project" value="UniProtKB-KW"/>
</dbReference>
<evidence type="ECO:0000256" key="5">
    <source>
        <dbReference type="SAM" id="MobiDB-lite"/>
    </source>
</evidence>
<dbReference type="AlphaFoldDB" id="A0A8X8BI43"/>
<dbReference type="Proteomes" id="UP000886611">
    <property type="component" value="Unassembled WGS sequence"/>
</dbReference>
<feature type="compositionally biased region" description="Polar residues" evidence="5">
    <location>
        <begin position="59"/>
        <end position="76"/>
    </location>
</feature>
<keyword evidence="4" id="KW-1015">Disulfide bond</keyword>
<evidence type="ECO:0000256" key="1">
    <source>
        <dbReference type="ARBA" id="ARBA00010783"/>
    </source>
</evidence>
<proteinExistence type="inferred from homology"/>
<dbReference type="PANTHER" id="PTHR11589:SF8">
    <property type="entry name" value="NEUROTROPHIN-4"/>
    <property type="match status" value="1"/>
</dbReference>
<comment type="caution">
    <text evidence="7">The sequence shown here is derived from an EMBL/GenBank/DDBJ whole genome shotgun (WGS) entry which is preliminary data.</text>
</comment>
<dbReference type="GO" id="GO:0048812">
    <property type="term" value="P:neuron projection morphogenesis"/>
    <property type="evidence" value="ECO:0007669"/>
    <property type="project" value="TreeGrafter"/>
</dbReference>
<evidence type="ECO:0000313" key="8">
    <source>
        <dbReference type="Proteomes" id="UP000886611"/>
    </source>
</evidence>
<sequence length="466" mass="51392">MSNKKGGQKETEKKSKATSKSRQALSPSARYGLSETNLEQTGESTGSPGPHSAVLSPVDSKNGSECASDAGHNSSPIPEDHLKLEMAVQSMLSSTPREPEASTVIGIATSPAEHESRNDLSELKVMIKVMATAINELKKDIQKNIEKEINGLCKASEKTNKKLRLELQELIPPGVMCWLPLVAMVIGCLSASSSSLPQNYLSGGHVAMQQYVTEVTSVSAQLSNVSSSRLHNLDNSPLFLPPTPAPPHFQSTMSTERWALTSFSSGGLSLDDSTVENAWGVTEEELELNSHPRVLLSKTPPVKPPLLFLLEEQTDVSEEQQVHDSWPRENEERLNGTMSNRGRRFRRSNVDPARRGDLSVCDAVSDWVTDKKTAIDIHGRMVTIVPEVQTLTGPLKQYFYETRCNRTHMSRPGCRGVDRRQWLSECKAKQSFVRALTVSSDKLVGWRWIRIDTSCVCVLLSRTGRT</sequence>
<feature type="non-terminal residue" evidence="7">
    <location>
        <position position="466"/>
    </location>
</feature>
<dbReference type="GO" id="GO:0050804">
    <property type="term" value="P:modulation of chemical synaptic transmission"/>
    <property type="evidence" value="ECO:0007669"/>
    <property type="project" value="TreeGrafter"/>
</dbReference>
<evidence type="ECO:0000313" key="7">
    <source>
        <dbReference type="EMBL" id="KAG2456131.1"/>
    </source>
</evidence>
<evidence type="ECO:0000256" key="3">
    <source>
        <dbReference type="ARBA" id="ARBA00023030"/>
    </source>
</evidence>
<organism evidence="7 8">
    <name type="scientific">Polypterus senegalus</name>
    <name type="common">Senegal bichir</name>
    <dbReference type="NCBI Taxonomy" id="55291"/>
    <lineage>
        <taxon>Eukaryota</taxon>
        <taxon>Metazoa</taxon>
        <taxon>Chordata</taxon>
        <taxon>Craniata</taxon>
        <taxon>Vertebrata</taxon>
        <taxon>Euteleostomi</taxon>
        <taxon>Actinopterygii</taxon>
        <taxon>Polypteriformes</taxon>
        <taxon>Polypteridae</taxon>
        <taxon>Polypterus</taxon>
    </lineage>
</organism>
<dbReference type="PROSITE" id="PS50270">
    <property type="entry name" value="NGF_2"/>
    <property type="match status" value="1"/>
</dbReference>
<feature type="domain" description="Nerve growth factor-related" evidence="6">
    <location>
        <begin position="353"/>
        <end position="458"/>
    </location>
</feature>
<dbReference type="GO" id="GO:0038180">
    <property type="term" value="P:nerve growth factor signaling pathway"/>
    <property type="evidence" value="ECO:0007669"/>
    <property type="project" value="TreeGrafter"/>
</dbReference>
<dbReference type="SMART" id="SM00140">
    <property type="entry name" value="NGF"/>
    <property type="match status" value="1"/>
</dbReference>
<name>A0A8X8BI43_POLSE</name>
<evidence type="ECO:0000256" key="2">
    <source>
        <dbReference type="ARBA" id="ARBA00018008"/>
    </source>
</evidence>
<accession>A0A8X8BI43</accession>
<dbReference type="Pfam" id="PF00243">
    <property type="entry name" value="NGF"/>
    <property type="match status" value="1"/>
</dbReference>
<reference evidence="7 8" key="1">
    <citation type="journal article" date="2021" name="Cell">
        <title>Tracing the genetic footprints of vertebrate landing in non-teleost ray-finned fishes.</title>
        <authorList>
            <person name="Bi X."/>
            <person name="Wang K."/>
            <person name="Yang L."/>
            <person name="Pan H."/>
            <person name="Jiang H."/>
            <person name="Wei Q."/>
            <person name="Fang M."/>
            <person name="Yu H."/>
            <person name="Zhu C."/>
            <person name="Cai Y."/>
            <person name="He Y."/>
            <person name="Gan X."/>
            <person name="Zeng H."/>
            <person name="Yu D."/>
            <person name="Zhu Y."/>
            <person name="Jiang H."/>
            <person name="Qiu Q."/>
            <person name="Yang H."/>
            <person name="Zhang Y.E."/>
            <person name="Wang W."/>
            <person name="Zhu M."/>
            <person name="He S."/>
            <person name="Zhang G."/>
        </authorList>
    </citation>
    <scope>NUCLEOTIDE SEQUENCE [LARGE SCALE GENOMIC DNA]</scope>
    <source>
        <strain evidence="7">Bchr_013</strain>
    </source>
</reference>
<dbReference type="InterPro" id="IPR019846">
    <property type="entry name" value="Nerve_growth_factor_CS"/>
</dbReference>
<gene>
    <name evidence="7" type="primary">Ntf4</name>
    <name evidence="7" type="ORF">GTO96_0007565</name>
</gene>
<dbReference type="PRINTS" id="PR00268">
    <property type="entry name" value="NGF"/>
</dbReference>
<dbReference type="InterPro" id="IPR020408">
    <property type="entry name" value="Nerve_growth_factor-like"/>
</dbReference>
<comment type="similarity">
    <text evidence="1">Belongs to the NGF-beta family.</text>
</comment>
<dbReference type="GO" id="GO:0030425">
    <property type="term" value="C:dendrite"/>
    <property type="evidence" value="ECO:0007669"/>
    <property type="project" value="TreeGrafter"/>
</dbReference>
<evidence type="ECO:0000259" key="6">
    <source>
        <dbReference type="SMART" id="SM00140"/>
    </source>
</evidence>
<dbReference type="SUPFAM" id="SSF57501">
    <property type="entry name" value="Cystine-knot cytokines"/>
    <property type="match status" value="1"/>
</dbReference>
<dbReference type="EMBL" id="JAATIS010009265">
    <property type="protein sequence ID" value="KAG2456131.1"/>
    <property type="molecule type" value="Genomic_DNA"/>
</dbReference>
<feature type="region of interest" description="Disordered" evidence="5">
    <location>
        <begin position="1"/>
        <end position="78"/>
    </location>
</feature>
<feature type="compositionally biased region" description="Polar residues" evidence="5">
    <location>
        <begin position="34"/>
        <end position="47"/>
    </location>
</feature>
<dbReference type="InterPro" id="IPR029034">
    <property type="entry name" value="Cystine-knot_cytokine"/>
</dbReference>
<dbReference type="GO" id="GO:0005163">
    <property type="term" value="F:nerve growth factor receptor binding"/>
    <property type="evidence" value="ECO:0007669"/>
    <property type="project" value="TreeGrafter"/>
</dbReference>
<dbReference type="GO" id="GO:0008021">
    <property type="term" value="C:synaptic vesicle"/>
    <property type="evidence" value="ECO:0007669"/>
    <property type="project" value="TreeGrafter"/>
</dbReference>
<evidence type="ECO:0000256" key="4">
    <source>
        <dbReference type="ARBA" id="ARBA00023157"/>
    </source>
</evidence>
<dbReference type="GO" id="GO:0007169">
    <property type="term" value="P:cell surface receptor protein tyrosine kinase signaling pathway"/>
    <property type="evidence" value="ECO:0007669"/>
    <property type="project" value="TreeGrafter"/>
</dbReference>
<keyword evidence="3" id="KW-0339">Growth factor</keyword>
<dbReference type="GO" id="GO:0030424">
    <property type="term" value="C:axon"/>
    <property type="evidence" value="ECO:0007669"/>
    <property type="project" value="TreeGrafter"/>
</dbReference>
<protein>
    <recommendedName>
        <fullName evidence="2">Neurotrophin-4</fullName>
    </recommendedName>
</protein>
<dbReference type="GO" id="GO:0043524">
    <property type="term" value="P:negative regulation of neuron apoptotic process"/>
    <property type="evidence" value="ECO:0007669"/>
    <property type="project" value="TreeGrafter"/>
</dbReference>
<keyword evidence="8" id="KW-1185">Reference proteome</keyword>
<dbReference type="FunFam" id="2.10.90.10:FF:000002">
    <property type="entry name" value="Brain-derived neurotrophic factor"/>
    <property type="match status" value="1"/>
</dbReference>
<dbReference type="GO" id="GO:0021675">
    <property type="term" value="P:nerve development"/>
    <property type="evidence" value="ECO:0007669"/>
    <property type="project" value="TreeGrafter"/>
</dbReference>
<dbReference type="PROSITE" id="PS00248">
    <property type="entry name" value="NGF_1"/>
    <property type="match status" value="1"/>
</dbReference>
<feature type="non-terminal residue" evidence="7">
    <location>
        <position position="1"/>
    </location>
</feature>
<dbReference type="Gene3D" id="2.10.90.10">
    <property type="entry name" value="Cystine-knot cytokines"/>
    <property type="match status" value="1"/>
</dbReference>
<dbReference type="PANTHER" id="PTHR11589">
    <property type="entry name" value="NERVE GROWTH FACTOR NGF -RELATED"/>
    <property type="match status" value="1"/>
</dbReference>
<dbReference type="GO" id="GO:0005615">
    <property type="term" value="C:extracellular space"/>
    <property type="evidence" value="ECO:0007669"/>
    <property type="project" value="TreeGrafter"/>
</dbReference>